<comment type="caution">
    <text evidence="13">The sequence shown here is derived from an EMBL/GenBank/DDBJ whole genome shotgun (WGS) entry which is preliminary data.</text>
</comment>
<dbReference type="SFLD" id="SFLDG01017">
    <property type="entry name" value="Polyprenyl_Transferase_Like"/>
    <property type="match status" value="1"/>
</dbReference>
<dbReference type="PROSITE" id="PS00723">
    <property type="entry name" value="POLYPRENYL_SYNTHASE_1"/>
    <property type="match status" value="1"/>
</dbReference>
<dbReference type="GO" id="GO:0046872">
    <property type="term" value="F:metal ion binding"/>
    <property type="evidence" value="ECO:0007669"/>
    <property type="project" value="UniProtKB-KW"/>
</dbReference>
<name>A0A081BFW8_9LACO</name>
<evidence type="ECO:0000256" key="3">
    <source>
        <dbReference type="ARBA" id="ARBA00012439"/>
    </source>
</evidence>
<evidence type="ECO:0000313" key="14">
    <source>
        <dbReference type="Proteomes" id="UP000028700"/>
    </source>
</evidence>
<keyword evidence="7" id="KW-0460">Magnesium</keyword>
<dbReference type="OrthoDB" id="9805316at2"/>
<comment type="cofactor">
    <cofactor evidence="1">
        <name>Mg(2+)</name>
        <dbReference type="ChEBI" id="CHEBI:18420"/>
    </cofactor>
</comment>
<reference evidence="13" key="1">
    <citation type="journal article" date="2014" name="Genome Announc.">
        <title>Draft Genome Sequence of Lactobacillus oryzae Strain SG293T.</title>
        <authorList>
            <person name="Tanizawa Y."/>
            <person name="Fujisawa T."/>
            <person name="Mochizuki T."/>
            <person name="Kaminuma E."/>
            <person name="Nakamura Y."/>
            <person name="Tohno M."/>
        </authorList>
    </citation>
    <scope>NUCLEOTIDE SEQUENCE [LARGE SCALE GENOMIC DNA]</scope>
    <source>
        <strain evidence="13">SG293</strain>
    </source>
</reference>
<dbReference type="PROSITE" id="PS00444">
    <property type="entry name" value="POLYPRENYL_SYNTHASE_2"/>
    <property type="match status" value="1"/>
</dbReference>
<dbReference type="GO" id="GO:0005737">
    <property type="term" value="C:cytoplasm"/>
    <property type="evidence" value="ECO:0007669"/>
    <property type="project" value="UniProtKB-ARBA"/>
</dbReference>
<evidence type="ECO:0000256" key="7">
    <source>
        <dbReference type="ARBA" id="ARBA00022842"/>
    </source>
</evidence>
<evidence type="ECO:0000256" key="4">
    <source>
        <dbReference type="ARBA" id="ARBA00015100"/>
    </source>
</evidence>
<evidence type="ECO:0000313" key="13">
    <source>
        <dbReference type="EMBL" id="GAK46936.1"/>
    </source>
</evidence>
<dbReference type="Proteomes" id="UP000028700">
    <property type="component" value="Unassembled WGS sequence"/>
</dbReference>
<dbReference type="SUPFAM" id="SSF48576">
    <property type="entry name" value="Terpenoid synthases"/>
    <property type="match status" value="1"/>
</dbReference>
<proteinExistence type="inferred from homology"/>
<dbReference type="InterPro" id="IPR053378">
    <property type="entry name" value="Prenyl_diphosphate_synthase"/>
</dbReference>
<dbReference type="InterPro" id="IPR008949">
    <property type="entry name" value="Isoprenoid_synthase_dom_sf"/>
</dbReference>
<protein>
    <recommendedName>
        <fullName evidence="4">Farnesyl diphosphate synthase</fullName>
        <ecNumber evidence="3">2.5.1.10</ecNumber>
    </recommendedName>
    <alternativeName>
        <fullName evidence="10">(2E,6E)-farnesyl diphosphate synthase</fullName>
    </alternativeName>
    <alternativeName>
        <fullName evidence="9">Geranyltranstransferase</fullName>
    </alternativeName>
</protein>
<dbReference type="RefSeq" id="WP_051907109.1">
    <property type="nucleotide sequence ID" value="NZ_BBAZ01000002.1"/>
</dbReference>
<evidence type="ECO:0000256" key="9">
    <source>
        <dbReference type="ARBA" id="ARBA00032380"/>
    </source>
</evidence>
<evidence type="ECO:0000256" key="11">
    <source>
        <dbReference type="ARBA" id="ARBA00049399"/>
    </source>
</evidence>
<comment type="similarity">
    <text evidence="2 12">Belongs to the FPP/GGPP synthase family.</text>
</comment>
<dbReference type="SFLD" id="SFLDS00005">
    <property type="entry name" value="Isoprenoid_Synthase_Type_I"/>
    <property type="match status" value="1"/>
</dbReference>
<dbReference type="Gene3D" id="1.10.600.10">
    <property type="entry name" value="Farnesyl Diphosphate Synthase"/>
    <property type="match status" value="1"/>
</dbReference>
<evidence type="ECO:0000256" key="1">
    <source>
        <dbReference type="ARBA" id="ARBA00001946"/>
    </source>
</evidence>
<keyword evidence="14" id="KW-1185">Reference proteome</keyword>
<dbReference type="NCBIfam" id="NF045485">
    <property type="entry name" value="FPPsyn"/>
    <property type="match status" value="1"/>
</dbReference>
<gene>
    <name evidence="13" type="ORF">LOSG293_010340</name>
</gene>
<accession>A0A081BFW8</accession>
<dbReference type="CDD" id="cd00685">
    <property type="entry name" value="Trans_IPPS_HT"/>
    <property type="match status" value="1"/>
</dbReference>
<dbReference type="PANTHER" id="PTHR43281">
    <property type="entry name" value="FARNESYL DIPHOSPHATE SYNTHASE"/>
    <property type="match status" value="1"/>
</dbReference>
<dbReference type="EMBL" id="BBJM01000001">
    <property type="protein sequence ID" value="GAK46936.1"/>
    <property type="molecule type" value="Genomic_DNA"/>
</dbReference>
<dbReference type="AlphaFoldDB" id="A0A081BFW8"/>
<organism evidence="13 14">
    <name type="scientific">Secundilactobacillus oryzae JCM 18671</name>
    <dbReference type="NCBI Taxonomy" id="1291743"/>
    <lineage>
        <taxon>Bacteria</taxon>
        <taxon>Bacillati</taxon>
        <taxon>Bacillota</taxon>
        <taxon>Bacilli</taxon>
        <taxon>Lactobacillales</taxon>
        <taxon>Lactobacillaceae</taxon>
        <taxon>Secundilactobacillus</taxon>
    </lineage>
</organism>
<evidence type="ECO:0000256" key="8">
    <source>
        <dbReference type="ARBA" id="ARBA00023229"/>
    </source>
</evidence>
<comment type="catalytic activity">
    <reaction evidence="11">
        <text>isopentenyl diphosphate + (2E)-geranyl diphosphate = (2E,6E)-farnesyl diphosphate + diphosphate</text>
        <dbReference type="Rhea" id="RHEA:19361"/>
        <dbReference type="ChEBI" id="CHEBI:33019"/>
        <dbReference type="ChEBI" id="CHEBI:58057"/>
        <dbReference type="ChEBI" id="CHEBI:128769"/>
        <dbReference type="ChEBI" id="CHEBI:175763"/>
        <dbReference type="EC" id="2.5.1.10"/>
    </reaction>
</comment>
<evidence type="ECO:0000256" key="2">
    <source>
        <dbReference type="ARBA" id="ARBA00006706"/>
    </source>
</evidence>
<dbReference type="EC" id="2.5.1.10" evidence="3"/>
<evidence type="ECO:0000256" key="10">
    <source>
        <dbReference type="ARBA" id="ARBA00032873"/>
    </source>
</evidence>
<keyword evidence="6" id="KW-0479">Metal-binding</keyword>
<keyword evidence="8" id="KW-0414">Isoprene biosynthesis</keyword>
<dbReference type="STRING" id="1291743.LOSG293_010340"/>
<dbReference type="PANTHER" id="PTHR43281:SF1">
    <property type="entry name" value="FARNESYL DIPHOSPHATE SYNTHASE"/>
    <property type="match status" value="1"/>
</dbReference>
<evidence type="ECO:0000256" key="5">
    <source>
        <dbReference type="ARBA" id="ARBA00022679"/>
    </source>
</evidence>
<dbReference type="GO" id="GO:0016114">
    <property type="term" value="P:terpenoid biosynthetic process"/>
    <property type="evidence" value="ECO:0007669"/>
    <property type="project" value="UniProtKB-ARBA"/>
</dbReference>
<dbReference type="InterPro" id="IPR000092">
    <property type="entry name" value="Polyprenyl_synt"/>
</dbReference>
<evidence type="ECO:0000256" key="6">
    <source>
        <dbReference type="ARBA" id="ARBA00022723"/>
    </source>
</evidence>
<dbReference type="Pfam" id="PF00348">
    <property type="entry name" value="polyprenyl_synt"/>
    <property type="match status" value="1"/>
</dbReference>
<keyword evidence="5 12" id="KW-0808">Transferase</keyword>
<dbReference type="FunFam" id="1.10.600.10:FF:000001">
    <property type="entry name" value="Geranylgeranyl diphosphate synthase"/>
    <property type="match status" value="1"/>
</dbReference>
<dbReference type="GO" id="GO:0004337">
    <property type="term" value="F:(2E,6E)-farnesyl diphosphate synthase activity"/>
    <property type="evidence" value="ECO:0007669"/>
    <property type="project" value="UniProtKB-EC"/>
</dbReference>
<dbReference type="eggNOG" id="COG0142">
    <property type="taxonomic scope" value="Bacteria"/>
</dbReference>
<evidence type="ECO:0000256" key="12">
    <source>
        <dbReference type="RuleBase" id="RU004466"/>
    </source>
</evidence>
<dbReference type="InterPro" id="IPR033749">
    <property type="entry name" value="Polyprenyl_synt_CS"/>
</dbReference>
<sequence length="298" mass="32265">MLSEHQLLTKFEQVQLPQLNDYLAKRLAKSSAQPVLAQSMTYSVMAGGKRLRPLLILAVVQSAGLVLDDDVLAVAGSLELLHTYSLIHDDLPAMDNDDLRRGMPTNHVKFGAGVATLAGDGLLTLAFDWLSTTSLSAEKRIQLVRALANAAGPAGMIAGQTDDILGVDQNYDLAELKQLHQRKTGALIHYAVEAGCLLTDMSATQKNALLRFADAFGLAFQIFDDINDVVGDETKLGKHLHVDEAQHKNTYPALLGLDGAYAALKTAITTGRQALDELPSDDWKLLASFFSYFDTDGE</sequence>